<dbReference type="PROSITE" id="PS50977">
    <property type="entry name" value="HTH_TETR_2"/>
    <property type="match status" value="1"/>
</dbReference>
<accession>A0A328U7R8</accession>
<keyword evidence="1" id="KW-0805">Transcription regulation</keyword>
<feature type="DNA-binding region" description="H-T-H motif" evidence="4">
    <location>
        <begin position="27"/>
        <end position="46"/>
    </location>
</feature>
<dbReference type="SUPFAM" id="SSF48498">
    <property type="entry name" value="Tetracyclin repressor-like, C-terminal domain"/>
    <property type="match status" value="1"/>
</dbReference>
<proteinExistence type="predicted"/>
<dbReference type="SUPFAM" id="SSF46689">
    <property type="entry name" value="Homeodomain-like"/>
    <property type="match status" value="1"/>
</dbReference>
<name>A0A328U7R8_9BACL</name>
<feature type="domain" description="HTH tetR-type" evidence="5">
    <location>
        <begin position="4"/>
        <end position="64"/>
    </location>
</feature>
<evidence type="ECO:0000256" key="2">
    <source>
        <dbReference type="ARBA" id="ARBA00023125"/>
    </source>
</evidence>
<keyword evidence="3" id="KW-0804">Transcription</keyword>
<evidence type="ECO:0000256" key="4">
    <source>
        <dbReference type="PROSITE-ProRule" id="PRU00335"/>
    </source>
</evidence>
<dbReference type="Proteomes" id="UP000249260">
    <property type="component" value="Unassembled WGS sequence"/>
</dbReference>
<keyword evidence="7" id="KW-1185">Reference proteome</keyword>
<reference evidence="6 7" key="1">
    <citation type="submission" date="2018-06" db="EMBL/GenBank/DDBJ databases">
        <title>Paenibacillus montanisoli sp. nov., isolated from mountain area soil.</title>
        <authorList>
            <person name="Wu M."/>
        </authorList>
    </citation>
    <scope>NUCLEOTIDE SEQUENCE [LARGE SCALE GENOMIC DNA]</scope>
    <source>
        <strain evidence="6 7">RA17</strain>
    </source>
</reference>
<dbReference type="InterPro" id="IPR009057">
    <property type="entry name" value="Homeodomain-like_sf"/>
</dbReference>
<organism evidence="6 7">
    <name type="scientific">Paenibacillus montanisoli</name>
    <dbReference type="NCBI Taxonomy" id="2081970"/>
    <lineage>
        <taxon>Bacteria</taxon>
        <taxon>Bacillati</taxon>
        <taxon>Bacillota</taxon>
        <taxon>Bacilli</taxon>
        <taxon>Bacillales</taxon>
        <taxon>Paenibacillaceae</taxon>
        <taxon>Paenibacillus</taxon>
    </lineage>
</organism>
<dbReference type="Pfam" id="PF00440">
    <property type="entry name" value="TetR_N"/>
    <property type="match status" value="1"/>
</dbReference>
<dbReference type="InterPro" id="IPR001647">
    <property type="entry name" value="HTH_TetR"/>
</dbReference>
<evidence type="ECO:0000313" key="6">
    <source>
        <dbReference type="EMBL" id="RAP78727.1"/>
    </source>
</evidence>
<dbReference type="AlphaFoldDB" id="A0A328U7R8"/>
<dbReference type="GO" id="GO:0003677">
    <property type="term" value="F:DNA binding"/>
    <property type="evidence" value="ECO:0007669"/>
    <property type="project" value="UniProtKB-UniRule"/>
</dbReference>
<dbReference type="PANTHER" id="PTHR47506:SF1">
    <property type="entry name" value="HTH-TYPE TRANSCRIPTIONAL REGULATOR YJDC"/>
    <property type="match status" value="1"/>
</dbReference>
<gene>
    <name evidence="6" type="ORF">DL346_08190</name>
</gene>
<sequence>MEKENRKTQIVDLALQLIREKGYVAISYDDLSKQLGVTKASIHYHFEKKEDLGVAVTERIGQNLESFLSSITKSAMTVEEKLKQYTVRQIAFCGEGICPISSLQSDFLSLPDLMKQKVKELSQFELKILITILTEGHNKDVDQAAEEVEALAYTVLSCIKGALQYKRTLGKDVLPQILNQLNRLVQL</sequence>
<keyword evidence="2 4" id="KW-0238">DNA-binding</keyword>
<dbReference type="RefSeq" id="WP_112881847.1">
    <property type="nucleotide sequence ID" value="NZ_QLUW01000001.1"/>
</dbReference>
<dbReference type="OrthoDB" id="2732116at2"/>
<dbReference type="EMBL" id="QLUW01000001">
    <property type="protein sequence ID" value="RAP78727.1"/>
    <property type="molecule type" value="Genomic_DNA"/>
</dbReference>
<dbReference type="InterPro" id="IPR036271">
    <property type="entry name" value="Tet_transcr_reg_TetR-rel_C_sf"/>
</dbReference>
<dbReference type="PANTHER" id="PTHR47506">
    <property type="entry name" value="TRANSCRIPTIONAL REGULATORY PROTEIN"/>
    <property type="match status" value="1"/>
</dbReference>
<dbReference type="Gene3D" id="1.10.357.10">
    <property type="entry name" value="Tetracycline Repressor, domain 2"/>
    <property type="match status" value="1"/>
</dbReference>
<evidence type="ECO:0000256" key="3">
    <source>
        <dbReference type="ARBA" id="ARBA00023163"/>
    </source>
</evidence>
<protein>
    <submittedName>
        <fullName evidence="6">TetR/AcrR family transcriptional regulator</fullName>
    </submittedName>
</protein>
<evidence type="ECO:0000256" key="1">
    <source>
        <dbReference type="ARBA" id="ARBA00023015"/>
    </source>
</evidence>
<dbReference type="PRINTS" id="PR00455">
    <property type="entry name" value="HTHTETR"/>
</dbReference>
<comment type="caution">
    <text evidence="6">The sequence shown here is derived from an EMBL/GenBank/DDBJ whole genome shotgun (WGS) entry which is preliminary data.</text>
</comment>
<evidence type="ECO:0000259" key="5">
    <source>
        <dbReference type="PROSITE" id="PS50977"/>
    </source>
</evidence>
<evidence type="ECO:0000313" key="7">
    <source>
        <dbReference type="Proteomes" id="UP000249260"/>
    </source>
</evidence>